<dbReference type="Pfam" id="PF00702">
    <property type="entry name" value="Hydrolase"/>
    <property type="match status" value="1"/>
</dbReference>
<dbReference type="PANTHER" id="PTHR43611:SF3">
    <property type="entry name" value="FLAVIN MONONUCLEOTIDE HYDROLASE 1, CHLOROPLATIC"/>
    <property type="match status" value="1"/>
</dbReference>
<comment type="caution">
    <text evidence="1">The sequence shown here is derived from an EMBL/GenBank/DDBJ whole genome shotgun (WGS) entry which is preliminary data.</text>
</comment>
<dbReference type="EMBL" id="VGLS01000410">
    <property type="protein sequence ID" value="MBM3224810.1"/>
    <property type="molecule type" value="Genomic_DNA"/>
</dbReference>
<dbReference type="PANTHER" id="PTHR43611">
    <property type="entry name" value="ALPHA-D-GLUCOSE 1-PHOSPHATE PHOSPHATASE"/>
    <property type="match status" value="1"/>
</dbReference>
<organism evidence="1 2">
    <name type="scientific">Tectimicrobiota bacterium</name>
    <dbReference type="NCBI Taxonomy" id="2528274"/>
    <lineage>
        <taxon>Bacteria</taxon>
        <taxon>Pseudomonadati</taxon>
        <taxon>Nitrospinota/Tectimicrobiota group</taxon>
        <taxon>Candidatus Tectimicrobiota</taxon>
    </lineage>
</organism>
<dbReference type="Gene3D" id="3.40.50.1000">
    <property type="entry name" value="HAD superfamily/HAD-like"/>
    <property type="match status" value="1"/>
</dbReference>
<evidence type="ECO:0000313" key="1">
    <source>
        <dbReference type="EMBL" id="MBM3224810.1"/>
    </source>
</evidence>
<protein>
    <submittedName>
        <fullName evidence="1">HAD family phosphatase</fullName>
    </submittedName>
</protein>
<dbReference type="Gene3D" id="1.10.150.240">
    <property type="entry name" value="Putative phosphatase, domain 2"/>
    <property type="match status" value="1"/>
</dbReference>
<dbReference type="InterPro" id="IPR023214">
    <property type="entry name" value="HAD_sf"/>
</dbReference>
<dbReference type="CDD" id="cd02603">
    <property type="entry name" value="HAD_sEH-N_like"/>
    <property type="match status" value="1"/>
</dbReference>
<dbReference type="Proteomes" id="UP000712673">
    <property type="component" value="Unassembled WGS sequence"/>
</dbReference>
<dbReference type="InterPro" id="IPR006439">
    <property type="entry name" value="HAD-SF_hydro_IA"/>
</dbReference>
<dbReference type="InterPro" id="IPR036412">
    <property type="entry name" value="HAD-like_sf"/>
</dbReference>
<proteinExistence type="predicted"/>
<dbReference type="InterPro" id="IPR023198">
    <property type="entry name" value="PGP-like_dom2"/>
</dbReference>
<evidence type="ECO:0000313" key="2">
    <source>
        <dbReference type="Proteomes" id="UP000712673"/>
    </source>
</evidence>
<name>A0A937W313_UNCTE</name>
<dbReference type="NCBIfam" id="TIGR01509">
    <property type="entry name" value="HAD-SF-IA-v3"/>
    <property type="match status" value="1"/>
</dbReference>
<dbReference type="SUPFAM" id="SSF56784">
    <property type="entry name" value="HAD-like"/>
    <property type="match status" value="1"/>
</dbReference>
<dbReference type="AlphaFoldDB" id="A0A937W313"/>
<gene>
    <name evidence="1" type="ORF">FJZ47_13530</name>
</gene>
<reference evidence="1" key="1">
    <citation type="submission" date="2019-03" db="EMBL/GenBank/DDBJ databases">
        <title>Lake Tanganyika Metagenome-Assembled Genomes (MAGs).</title>
        <authorList>
            <person name="Tran P."/>
        </authorList>
    </citation>
    <scope>NUCLEOTIDE SEQUENCE</scope>
    <source>
        <strain evidence="1">K_DeepCast_65m_m2_066</strain>
    </source>
</reference>
<accession>A0A937W313</accession>
<dbReference type="PRINTS" id="PR00413">
    <property type="entry name" value="HADHALOGNASE"/>
</dbReference>
<sequence>MTSRVAGTDIQGVIFDYGRVLAWTQHQEPRSVWERRLGLAPGALTRLVHNEHSWIAAQRGAISVEAHWQAVGTTLQVSATDLAAIRTAFYAGDVLNQELVTCIDRLRALGLCTGLLSNFSADLRDMLVQQDLLRRFDAVAISAEMGIMKPAAAAYQTVLTMLGLQAPACVFIDDIPANVAAAQALGIQGIVFEDNPSCLAALTRLLPGA</sequence>